<organism evidence="7 8">
    <name type="scientific">Pseudazoarcus pumilus</name>
    <dbReference type="NCBI Taxonomy" id="2067960"/>
    <lineage>
        <taxon>Bacteria</taxon>
        <taxon>Pseudomonadati</taxon>
        <taxon>Pseudomonadota</taxon>
        <taxon>Betaproteobacteria</taxon>
        <taxon>Rhodocyclales</taxon>
        <taxon>Zoogloeaceae</taxon>
        <taxon>Pseudazoarcus</taxon>
    </lineage>
</organism>
<sequence length="235" mass="26357">MFRPFGMHPVPLLAGVVVVIVAVQLGNWQLRRAEEKREIGVRIEQYAGATPQVLDSARGVQPPEWSRVVVRGRWLPEAAMYLDNRVLDRRPGYHVLMPLELTDASVVMVNRGWTAAGSDRAILPEVDTSGDEVEVVGRVVVPERDPFSLADQARDGQRWQFIDLDAYRAWSALSPGDWVLQQESEAADGLVRRWADPDLGEDTHRGYALQWYSLAALAAALTGYYVFRSFRKNAA</sequence>
<dbReference type="InterPro" id="IPR002994">
    <property type="entry name" value="Surf1/Shy1"/>
</dbReference>
<comment type="similarity">
    <text evidence="2 6">Belongs to the SURF1 family.</text>
</comment>
<keyword evidence="4 6" id="KW-1133">Transmembrane helix</keyword>
<dbReference type="AlphaFoldDB" id="A0A2I6S5P6"/>
<dbReference type="PANTHER" id="PTHR23427:SF2">
    <property type="entry name" value="SURFEIT LOCUS PROTEIN 1"/>
    <property type="match status" value="1"/>
</dbReference>
<evidence type="ECO:0000313" key="8">
    <source>
        <dbReference type="Proteomes" id="UP000242205"/>
    </source>
</evidence>
<dbReference type="CDD" id="cd06662">
    <property type="entry name" value="SURF1"/>
    <property type="match status" value="1"/>
</dbReference>
<dbReference type="Proteomes" id="UP000242205">
    <property type="component" value="Chromosome"/>
</dbReference>
<evidence type="ECO:0000256" key="1">
    <source>
        <dbReference type="ARBA" id="ARBA00004370"/>
    </source>
</evidence>
<dbReference type="OrthoDB" id="9789940at2"/>
<evidence type="ECO:0000256" key="2">
    <source>
        <dbReference type="ARBA" id="ARBA00007165"/>
    </source>
</evidence>
<accession>A0A2I6S5P6</accession>
<comment type="caution">
    <text evidence="6">Lacks conserved residue(s) required for the propagation of feature annotation.</text>
</comment>
<dbReference type="InterPro" id="IPR045214">
    <property type="entry name" value="Surf1/Surf4"/>
</dbReference>
<dbReference type="KEGG" id="atw:C0099_06245"/>
<protein>
    <recommendedName>
        <fullName evidence="6">SURF1-like protein</fullName>
    </recommendedName>
</protein>
<keyword evidence="6" id="KW-1003">Cell membrane</keyword>
<feature type="transmembrane region" description="Helical" evidence="6">
    <location>
        <begin position="209"/>
        <end position="227"/>
    </location>
</feature>
<comment type="subcellular location">
    <subcellularLocation>
        <location evidence="6">Cell membrane</location>
        <topology evidence="6">Multi-pass membrane protein</topology>
    </subcellularLocation>
    <subcellularLocation>
        <location evidence="1">Membrane</location>
    </subcellularLocation>
</comment>
<proteinExistence type="inferred from homology"/>
<evidence type="ECO:0000313" key="7">
    <source>
        <dbReference type="EMBL" id="AUN94577.1"/>
    </source>
</evidence>
<evidence type="ECO:0000256" key="3">
    <source>
        <dbReference type="ARBA" id="ARBA00022692"/>
    </source>
</evidence>
<evidence type="ECO:0000256" key="5">
    <source>
        <dbReference type="ARBA" id="ARBA00023136"/>
    </source>
</evidence>
<evidence type="ECO:0000256" key="6">
    <source>
        <dbReference type="RuleBase" id="RU363076"/>
    </source>
</evidence>
<dbReference type="EMBL" id="CP025682">
    <property type="protein sequence ID" value="AUN94577.1"/>
    <property type="molecule type" value="Genomic_DNA"/>
</dbReference>
<dbReference type="PANTHER" id="PTHR23427">
    <property type="entry name" value="SURFEIT LOCUS PROTEIN"/>
    <property type="match status" value="1"/>
</dbReference>
<name>A0A2I6S5P6_9RHOO</name>
<keyword evidence="3 6" id="KW-0812">Transmembrane</keyword>
<dbReference type="PROSITE" id="PS50895">
    <property type="entry name" value="SURF1"/>
    <property type="match status" value="1"/>
</dbReference>
<keyword evidence="8" id="KW-1185">Reference proteome</keyword>
<reference evidence="7 8" key="1">
    <citation type="submission" date="2018-01" db="EMBL/GenBank/DDBJ databases">
        <authorList>
            <person name="Fu G.-Y."/>
        </authorList>
    </citation>
    <scope>NUCLEOTIDE SEQUENCE [LARGE SCALE GENOMIC DNA]</scope>
    <source>
        <strain evidence="7 8">SY39</strain>
    </source>
</reference>
<evidence type="ECO:0000256" key="4">
    <source>
        <dbReference type="ARBA" id="ARBA00022989"/>
    </source>
</evidence>
<keyword evidence="5 6" id="KW-0472">Membrane</keyword>
<dbReference type="GO" id="GO:0005886">
    <property type="term" value="C:plasma membrane"/>
    <property type="evidence" value="ECO:0007669"/>
    <property type="project" value="UniProtKB-SubCell"/>
</dbReference>
<gene>
    <name evidence="7" type="ORF">C0099_06245</name>
</gene>
<dbReference type="Pfam" id="PF02104">
    <property type="entry name" value="SURF1"/>
    <property type="match status" value="1"/>
</dbReference>